<evidence type="ECO:0000259" key="1">
    <source>
        <dbReference type="Pfam" id="PF00004"/>
    </source>
</evidence>
<dbReference type="SUPFAM" id="SSF52540">
    <property type="entry name" value="P-loop containing nucleoside triphosphate hydrolases"/>
    <property type="match status" value="1"/>
</dbReference>
<dbReference type="Proteomes" id="UP000708576">
    <property type="component" value="Unassembled WGS sequence"/>
</dbReference>
<evidence type="ECO:0000313" key="3">
    <source>
        <dbReference type="Proteomes" id="UP000708576"/>
    </source>
</evidence>
<gene>
    <name evidence="2" type="ORF">KEM10_22065</name>
</gene>
<evidence type="ECO:0000313" key="2">
    <source>
        <dbReference type="EMBL" id="MBS2100988.1"/>
    </source>
</evidence>
<keyword evidence="2" id="KW-0547">Nucleotide-binding</keyword>
<accession>A0ABS5K1I5</accession>
<keyword evidence="3" id="KW-1185">Reference proteome</keyword>
<organism evidence="2 3">
    <name type="scientific">Carboxylicivirga linearis</name>
    <dbReference type="NCBI Taxonomy" id="1628157"/>
    <lineage>
        <taxon>Bacteria</taxon>
        <taxon>Pseudomonadati</taxon>
        <taxon>Bacteroidota</taxon>
        <taxon>Bacteroidia</taxon>
        <taxon>Marinilabiliales</taxon>
        <taxon>Marinilabiliaceae</taxon>
        <taxon>Carboxylicivirga</taxon>
    </lineage>
</organism>
<feature type="domain" description="ATPase AAA-type core" evidence="1">
    <location>
        <begin position="276"/>
        <end position="379"/>
    </location>
</feature>
<dbReference type="Pfam" id="PF00004">
    <property type="entry name" value="AAA"/>
    <property type="match status" value="1"/>
</dbReference>
<dbReference type="Gene3D" id="3.40.50.300">
    <property type="entry name" value="P-loop containing nucleotide triphosphate hydrolases"/>
    <property type="match status" value="1"/>
</dbReference>
<protein>
    <submittedName>
        <fullName evidence="2">ATP-binding protein</fullName>
    </submittedName>
</protein>
<name>A0ABS5K1I5_9BACT</name>
<comment type="caution">
    <text evidence="2">The sequence shown here is derived from an EMBL/GenBank/DDBJ whole genome shotgun (WGS) entry which is preliminary data.</text>
</comment>
<dbReference type="EMBL" id="JAGUCO010000034">
    <property type="protein sequence ID" value="MBS2100988.1"/>
    <property type="molecule type" value="Genomic_DNA"/>
</dbReference>
<dbReference type="InterPro" id="IPR003959">
    <property type="entry name" value="ATPase_AAA_core"/>
</dbReference>
<sequence length="1493" mass="174448">MIDTRPNVYANHGFPYYLKDPKEFEEIVYHIYSNEIASGLWRCKFDAINWLDKVGERGRDCTLHIKGRNVGVIQCKHSEKNKHAFAKPDCIKEICKFVLHYGIDQSLISDLNTFTYYFVVSSKFNEAAQSLLTNFSSKILLETKLGDYIKSVLNGNVALKEKYTLDSADKFLNNHLDKLNVKMIVGSDLDKLMNEKYNVALIERFFSPKVIIKEREGSNIPVTDIIRNFENASVILSEYKNEFEGVEGSHIDRKETGFLVEWIEKDFDDEKERVALLVGQPGSGKSVILKDLFNKLDTKGIPTLGIKADQYATNSIKQLEERLNLTDSIEKLLVKLTDDYATVVVIVDQIDALSQTNSARGEYLATYKQLISALRKYDRVRIVVSIRSYDLEYDFGFKSFKKETTFNVDSLTKEEITKVLNQLSGSKLSITDAMFELLKTPYNLDAFCRIFTHSLNLNLLKTTTDLYKELWRQKVLNIPLAKRVLKLKSVLYTIASNMYDEQKITLRNDALPDRFSKELEYLQQNGILVGKSGSIHFFHQTFYDFVFAKQFCGENKSVFKYINQHWQGLKVRSSLKMILSFYRDTKHEKYIDILKHILTEQAFFRRKIRYHIKLLTISLLSSEQEPTAKEIQLFDKKILTNTNLLKLFLSNVNSNGWLRVILERYNILSLRLSKVLNHHQIVYSILIRHLPECRGLILPFVLSGQEPFSNGELIRLLYYNKIWDLPEAFSILEIVQSELYDDEHFMFDILIQISETNEDAAIALFQSYFSNKISSIEYELGNIKLKIGYDGEKFLTHLYTNHFNKALELNLKAVTDLVCKTEMQYPRSDNDLIMDHAFQSMGGYREKDYGFLFTQLEKNINKAAEESSNIIYVFIKENIESRYTTILNVVLKGLKANPHYFINEIFELAKIFKRRELLSDTDDVLILFRQVINKAYPHFNVDQRAELVDLILNINERIIYHTYNDNNGKRKLYTYWGYTQLTYLQSIPKEYVFSNPLLKKKYQELNRRHGVIKDEIKERYGIAKIVGYPLNNEAYEKMNIVAWKRSMLKYNGFEYHDFGSLRGGKDEHCRALKEVVKKEPEKFLDHISEFIIKDAYHIDYAIHAVEGLFESEVKIKTEIKVQLVKQLIKCGRITSHSNRRVVWLIDTLLRDEYMDDELFSYLVRIVLTDIDPNEVFNPDALLSDGINSNRGAAAKRLVMINDQPYYSERIFATLEKIPEDPMDCVKAATLYRLAYLNNYNIERNFKLFLKLVDTDNEQVLQSSIWSAQYFNRKYKNELEPYFRKTITSEKLTKDISILLTVAWLEGIEESYTLLQDYYPKIKEVRKAMLHVAESNIFKHNNDITEKCKIILSEFLEEDDIDIAREYTFLFSELSCEHFIDFRSFIEDYSKSKVCILTPGNFINFLAKCTHFHPIDCLSLLNNIQSVKSQLSIQNEFYYDNKSLNVIINSYNALLQHTNKDKKKINYTLDIFDKELECERNNSAIVKVLQSIDH</sequence>
<dbReference type="InterPro" id="IPR027417">
    <property type="entry name" value="P-loop_NTPase"/>
</dbReference>
<reference evidence="2 3" key="1">
    <citation type="journal article" date="2015" name="Int. J. Syst. Evol. Microbiol.">
        <title>Carboxylicivirga linearis sp. nov., isolated from a sea cucumber culture pond.</title>
        <authorList>
            <person name="Wang F.Q."/>
            <person name="Zhou Y.X."/>
            <person name="Lin X.Z."/>
            <person name="Chen G.J."/>
            <person name="Du Z.J."/>
        </authorList>
    </citation>
    <scope>NUCLEOTIDE SEQUENCE [LARGE SCALE GENOMIC DNA]</scope>
    <source>
        <strain evidence="2 3">FB218</strain>
    </source>
</reference>
<keyword evidence="2" id="KW-0067">ATP-binding</keyword>
<dbReference type="RefSeq" id="WP_212219913.1">
    <property type="nucleotide sequence ID" value="NZ_JAGUCO010000034.1"/>
</dbReference>
<proteinExistence type="predicted"/>
<dbReference type="GO" id="GO:0005524">
    <property type="term" value="F:ATP binding"/>
    <property type="evidence" value="ECO:0007669"/>
    <property type="project" value="UniProtKB-KW"/>
</dbReference>